<dbReference type="Proteomes" id="UP001190700">
    <property type="component" value="Unassembled WGS sequence"/>
</dbReference>
<gene>
    <name evidence="2" type="ORF">CYMTET_53696</name>
</gene>
<keyword evidence="3" id="KW-1185">Reference proteome</keyword>
<evidence type="ECO:0000256" key="1">
    <source>
        <dbReference type="SAM" id="MobiDB-lite"/>
    </source>
</evidence>
<feature type="region of interest" description="Disordered" evidence="1">
    <location>
        <begin position="50"/>
        <end position="88"/>
    </location>
</feature>
<dbReference type="EMBL" id="LGRX02035154">
    <property type="protein sequence ID" value="KAK3236148.1"/>
    <property type="molecule type" value="Genomic_DNA"/>
</dbReference>
<feature type="compositionally biased region" description="Acidic residues" evidence="1">
    <location>
        <begin position="54"/>
        <end position="72"/>
    </location>
</feature>
<reference evidence="2 3" key="1">
    <citation type="journal article" date="2015" name="Genome Biol. Evol.">
        <title>Comparative Genomics of a Bacterivorous Green Alga Reveals Evolutionary Causalities and Consequences of Phago-Mixotrophic Mode of Nutrition.</title>
        <authorList>
            <person name="Burns J.A."/>
            <person name="Paasch A."/>
            <person name="Narechania A."/>
            <person name="Kim E."/>
        </authorList>
    </citation>
    <scope>NUCLEOTIDE SEQUENCE [LARGE SCALE GENOMIC DNA]</scope>
    <source>
        <strain evidence="2 3">PLY_AMNH</strain>
    </source>
</reference>
<evidence type="ECO:0000313" key="2">
    <source>
        <dbReference type="EMBL" id="KAK3236148.1"/>
    </source>
</evidence>
<name>A0AAE0BHU9_9CHLO</name>
<dbReference type="AlphaFoldDB" id="A0AAE0BHU9"/>
<feature type="compositionally biased region" description="Low complexity" evidence="1">
    <location>
        <begin position="269"/>
        <end position="278"/>
    </location>
</feature>
<accession>A0AAE0BHU9</accession>
<feature type="compositionally biased region" description="Gly residues" evidence="1">
    <location>
        <begin position="73"/>
        <end position="83"/>
    </location>
</feature>
<proteinExistence type="predicted"/>
<evidence type="ECO:0000313" key="3">
    <source>
        <dbReference type="Proteomes" id="UP001190700"/>
    </source>
</evidence>
<protein>
    <submittedName>
        <fullName evidence="2">Uncharacterized protein</fullName>
    </submittedName>
</protein>
<feature type="region of interest" description="Disordered" evidence="1">
    <location>
        <begin position="245"/>
        <end position="278"/>
    </location>
</feature>
<comment type="caution">
    <text evidence="2">The sequence shown here is derived from an EMBL/GenBank/DDBJ whole genome shotgun (WGS) entry which is preliminary data.</text>
</comment>
<sequence>MNSTCAHLQYQSEQGAVATKQKSDFLGAVLKGYRDKIAASGIRMRKFAPQAWFTEEEEEEEGEDGEEEEGATDGDGAGGGSGPGSVTLMACDSGEAADGSLGGAVRTLRRKGARDGGGAGGRSGQGSVTPMVCDSGEAADDGLGGAVTTMGTSDGGAEIILPSECCIWCKEHLRFGAIESKTCATCQTTCHDMCAGQPECPKCLPSGQGNPLPTVAARILTRLGGAGSVTPMACDSGEAADGSLGGAVRTLRHEGATDGGGAGGGSGESAGSHSAVDS</sequence>
<feature type="compositionally biased region" description="Gly residues" evidence="1">
    <location>
        <begin position="257"/>
        <end position="268"/>
    </location>
</feature>
<organism evidence="2 3">
    <name type="scientific">Cymbomonas tetramitiformis</name>
    <dbReference type="NCBI Taxonomy" id="36881"/>
    <lineage>
        <taxon>Eukaryota</taxon>
        <taxon>Viridiplantae</taxon>
        <taxon>Chlorophyta</taxon>
        <taxon>Pyramimonadophyceae</taxon>
        <taxon>Pyramimonadales</taxon>
        <taxon>Pyramimonadaceae</taxon>
        <taxon>Cymbomonas</taxon>
    </lineage>
</organism>